<dbReference type="SUPFAM" id="SSF56935">
    <property type="entry name" value="Porins"/>
    <property type="match status" value="1"/>
</dbReference>
<protein>
    <recommendedName>
        <fullName evidence="7">TonB-dependent receptor plug domain-containing protein</fullName>
    </recommendedName>
</protein>
<evidence type="ECO:0000256" key="6">
    <source>
        <dbReference type="SAM" id="SignalP"/>
    </source>
</evidence>
<dbReference type="PANTHER" id="PTHR32552:SF68">
    <property type="entry name" value="FERRICHROME OUTER MEMBRANE TRANSPORTER_PHAGE RECEPTOR"/>
    <property type="match status" value="1"/>
</dbReference>
<dbReference type="PROSITE" id="PS52016">
    <property type="entry name" value="TONB_DEPENDENT_REC_3"/>
    <property type="match status" value="1"/>
</dbReference>
<dbReference type="Gene3D" id="2.170.130.10">
    <property type="entry name" value="TonB-dependent receptor, plug domain"/>
    <property type="match status" value="1"/>
</dbReference>
<feature type="chain" id="PRO_5012459092" description="TonB-dependent receptor plug domain-containing protein" evidence="6">
    <location>
        <begin position="23"/>
        <end position="186"/>
    </location>
</feature>
<keyword evidence="9" id="KW-1185">Reference proteome</keyword>
<accession>A0A1T0AUQ2</accession>
<dbReference type="EMBL" id="MUYB01000055">
    <property type="protein sequence ID" value="OOS00515.1"/>
    <property type="molecule type" value="Genomic_DNA"/>
</dbReference>
<keyword evidence="5" id="KW-0813">Transport</keyword>
<name>A0A1T0AUQ2_9PAST</name>
<evidence type="ECO:0000313" key="9">
    <source>
        <dbReference type="Proteomes" id="UP000190023"/>
    </source>
</evidence>
<evidence type="ECO:0000313" key="8">
    <source>
        <dbReference type="EMBL" id="OOS00515.1"/>
    </source>
</evidence>
<keyword evidence="5" id="KW-1134">Transmembrane beta strand</keyword>
<keyword evidence="1" id="KW-0410">Iron transport</keyword>
<sequence length="186" mass="20075">MAKNYFQLSLISAALMSSTAWADSLKAIDVSVSNETLATGYSPTQSVAGRKSTTALMRTPISVEVVSNKLMKDQGVDHVIDALNYHSGIVSNYRGSNQRMEITIRGVGNKANSNGGTVPTYVNGVSYAADYAIRPFFLERIDIVKSPNSVLYGQSNPGGVMDIVTKKAQGKNQGELQFILGSNQRY</sequence>
<dbReference type="PANTHER" id="PTHR32552">
    <property type="entry name" value="FERRICHROME IRON RECEPTOR-RELATED"/>
    <property type="match status" value="1"/>
</dbReference>
<evidence type="ECO:0000256" key="2">
    <source>
        <dbReference type="ARBA" id="ARBA00022729"/>
    </source>
</evidence>
<organism evidence="8 9">
    <name type="scientific">[Haemophilus] felis</name>
    <dbReference type="NCBI Taxonomy" id="123822"/>
    <lineage>
        <taxon>Bacteria</taxon>
        <taxon>Pseudomonadati</taxon>
        <taxon>Pseudomonadota</taxon>
        <taxon>Gammaproteobacteria</taxon>
        <taxon>Pasteurellales</taxon>
        <taxon>Pasteurellaceae</taxon>
    </lineage>
</organism>
<comment type="subcellular location">
    <subcellularLocation>
        <location evidence="5">Cell outer membrane</location>
        <topology evidence="5">Multi-pass membrane protein</topology>
    </subcellularLocation>
</comment>
<dbReference type="STRING" id="123822.B0188_10720"/>
<feature type="domain" description="TonB-dependent receptor plug" evidence="7">
    <location>
        <begin position="56"/>
        <end position="160"/>
    </location>
</feature>
<keyword evidence="3" id="KW-0408">Iron</keyword>
<proteinExistence type="inferred from homology"/>
<dbReference type="GO" id="GO:0009279">
    <property type="term" value="C:cell outer membrane"/>
    <property type="evidence" value="ECO:0007669"/>
    <property type="project" value="UniProtKB-SubCell"/>
</dbReference>
<keyword evidence="5" id="KW-0998">Cell outer membrane</keyword>
<evidence type="ECO:0000256" key="5">
    <source>
        <dbReference type="PROSITE-ProRule" id="PRU01360"/>
    </source>
</evidence>
<dbReference type="Pfam" id="PF07715">
    <property type="entry name" value="Plug"/>
    <property type="match status" value="1"/>
</dbReference>
<dbReference type="Proteomes" id="UP000190023">
    <property type="component" value="Unassembled WGS sequence"/>
</dbReference>
<keyword evidence="4" id="KW-0406">Ion transport</keyword>
<dbReference type="OrthoDB" id="127311at2"/>
<evidence type="ECO:0000259" key="7">
    <source>
        <dbReference type="Pfam" id="PF07715"/>
    </source>
</evidence>
<gene>
    <name evidence="8" type="ORF">B0188_10720</name>
</gene>
<dbReference type="InterPro" id="IPR039426">
    <property type="entry name" value="TonB-dep_rcpt-like"/>
</dbReference>
<evidence type="ECO:0000256" key="3">
    <source>
        <dbReference type="ARBA" id="ARBA00023004"/>
    </source>
</evidence>
<comment type="similarity">
    <text evidence="5">Belongs to the TonB-dependent receptor family.</text>
</comment>
<evidence type="ECO:0000256" key="4">
    <source>
        <dbReference type="ARBA" id="ARBA00023065"/>
    </source>
</evidence>
<reference evidence="8 9" key="1">
    <citation type="submission" date="2017-02" db="EMBL/GenBank/DDBJ databases">
        <title>Draft genome sequence of Haemophilus felis CCUG 31170 type strain.</title>
        <authorList>
            <person name="Engstrom-Jakobsson H."/>
            <person name="Salva-Serra F."/>
            <person name="Thorell K."/>
            <person name="Gonzales-Siles L."/>
            <person name="Karlsson R."/>
            <person name="Boulund F."/>
            <person name="Engstrand L."/>
            <person name="Kristiansson E."/>
            <person name="Moore E."/>
        </authorList>
    </citation>
    <scope>NUCLEOTIDE SEQUENCE [LARGE SCALE GENOMIC DNA]</scope>
    <source>
        <strain evidence="8 9">CCUG 31170</strain>
    </source>
</reference>
<keyword evidence="5" id="KW-0812">Transmembrane</keyword>
<keyword evidence="2 6" id="KW-0732">Signal</keyword>
<evidence type="ECO:0000256" key="1">
    <source>
        <dbReference type="ARBA" id="ARBA00022496"/>
    </source>
</evidence>
<keyword evidence="5" id="KW-0472">Membrane</keyword>
<dbReference type="AlphaFoldDB" id="A0A1T0AUQ2"/>
<dbReference type="InterPro" id="IPR012910">
    <property type="entry name" value="Plug_dom"/>
</dbReference>
<feature type="signal peptide" evidence="6">
    <location>
        <begin position="1"/>
        <end position="22"/>
    </location>
</feature>
<dbReference type="InterPro" id="IPR037066">
    <property type="entry name" value="Plug_dom_sf"/>
</dbReference>
<dbReference type="GO" id="GO:0015344">
    <property type="term" value="F:siderophore uptake transmembrane transporter activity"/>
    <property type="evidence" value="ECO:0007669"/>
    <property type="project" value="TreeGrafter"/>
</dbReference>
<comment type="caution">
    <text evidence="8">The sequence shown here is derived from an EMBL/GenBank/DDBJ whole genome shotgun (WGS) entry which is preliminary data.</text>
</comment>